<dbReference type="EMBL" id="CP049838">
    <property type="protein sequence ID" value="QJS99231.1"/>
    <property type="molecule type" value="Genomic_DNA"/>
</dbReference>
<reference evidence="2" key="1">
    <citation type="submission" date="2020-03" db="EMBL/GenBank/DDBJ databases">
        <title>Molecular networking-based the target discovery of potent antiproliferative macrolactams: 5/6/7/16 polycyclic ansamycins and glycosylated trienomycin from Streptomyces cacaoi subsp. asoensis.</title>
        <authorList>
            <person name="Liu L.-L."/>
        </authorList>
    </citation>
    <scope>NUCLEOTIDE SEQUENCE [LARGE SCALE GENOMIC DNA]</scope>
    <source>
        <strain evidence="2">H2S5</strain>
    </source>
</reference>
<feature type="compositionally biased region" description="Low complexity" evidence="1">
    <location>
        <begin position="8"/>
        <end position="21"/>
    </location>
</feature>
<gene>
    <name evidence="2" type="ORF">G9272_01970</name>
</gene>
<name>A0A6M4WHD8_9ACTN</name>
<dbReference type="InterPro" id="IPR036388">
    <property type="entry name" value="WH-like_DNA-bd_sf"/>
</dbReference>
<dbReference type="InterPro" id="IPR021660">
    <property type="entry name" value="DUF3253"/>
</dbReference>
<dbReference type="AlphaFoldDB" id="A0A6M4WHD8"/>
<feature type="region of interest" description="Disordered" evidence="1">
    <location>
        <begin position="1"/>
        <end position="55"/>
    </location>
</feature>
<dbReference type="SUPFAM" id="SSF46785">
    <property type="entry name" value="Winged helix' DNA-binding domain"/>
    <property type="match status" value="1"/>
</dbReference>
<dbReference type="Proteomes" id="UP000502665">
    <property type="component" value="Chromosome"/>
</dbReference>
<keyword evidence="3" id="KW-1185">Reference proteome</keyword>
<feature type="compositionally biased region" description="Basic and acidic residues" evidence="1">
    <location>
        <begin position="28"/>
        <end position="55"/>
    </location>
</feature>
<organism evidence="2 3">
    <name type="scientific">Streptomyces asoensis</name>
    <dbReference type="NCBI Taxonomy" id="249586"/>
    <lineage>
        <taxon>Bacteria</taxon>
        <taxon>Bacillati</taxon>
        <taxon>Actinomycetota</taxon>
        <taxon>Actinomycetes</taxon>
        <taxon>Kitasatosporales</taxon>
        <taxon>Streptomycetaceae</taxon>
        <taxon>Streptomyces</taxon>
    </lineage>
</organism>
<proteinExistence type="predicted"/>
<sequence>MPSPTSGRPIAAPAARASPPAFRHPRPPRPERSAQDERPGAREGAHPVRSDEDEQLERAILDLLGRRRPDASVCPSEVARSVHHGSDDGWRRLMEPTRAAAQRLSQAGLVEITQGGELVDPATVRGPIRIRRTR</sequence>
<accession>A0A6M4WHD8</accession>
<dbReference type="InterPro" id="IPR036390">
    <property type="entry name" value="WH_DNA-bd_sf"/>
</dbReference>
<evidence type="ECO:0000313" key="2">
    <source>
        <dbReference type="EMBL" id="QJS99231.1"/>
    </source>
</evidence>
<feature type="region of interest" description="Disordered" evidence="1">
    <location>
        <begin position="70"/>
        <end position="90"/>
    </location>
</feature>
<protein>
    <submittedName>
        <fullName evidence="2">DUF3253 domain-containing protein</fullName>
    </submittedName>
</protein>
<dbReference type="Gene3D" id="1.10.10.10">
    <property type="entry name" value="Winged helix-like DNA-binding domain superfamily/Winged helix DNA-binding domain"/>
    <property type="match status" value="1"/>
</dbReference>
<evidence type="ECO:0000256" key="1">
    <source>
        <dbReference type="SAM" id="MobiDB-lite"/>
    </source>
</evidence>
<dbReference type="Pfam" id="PF11625">
    <property type="entry name" value="DUF3253"/>
    <property type="match status" value="1"/>
</dbReference>
<evidence type="ECO:0000313" key="3">
    <source>
        <dbReference type="Proteomes" id="UP000502665"/>
    </source>
</evidence>